<keyword evidence="4" id="KW-0456">Lyase</keyword>
<evidence type="ECO:0000313" key="4">
    <source>
        <dbReference type="EMBL" id="TWG15241.1"/>
    </source>
</evidence>
<gene>
    <name evidence="4" type="ORF">FHU34_11555</name>
</gene>
<dbReference type="Gene3D" id="2.160.20.10">
    <property type="entry name" value="Single-stranded right-handed beta-helix, Pectin lyase-like"/>
    <property type="match status" value="1"/>
</dbReference>
<dbReference type="InterPro" id="IPR011050">
    <property type="entry name" value="Pectin_lyase_fold/virulence"/>
</dbReference>
<feature type="region of interest" description="Disordered" evidence="1">
    <location>
        <begin position="377"/>
        <end position="416"/>
    </location>
</feature>
<feature type="signal peptide" evidence="2">
    <location>
        <begin position="1"/>
        <end position="28"/>
    </location>
</feature>
<keyword evidence="5" id="KW-1185">Reference proteome</keyword>
<keyword evidence="2" id="KW-0732">Signal</keyword>
<organism evidence="4 5">
    <name type="scientific">Micromonospora taraxaci</name>
    <dbReference type="NCBI Taxonomy" id="1316803"/>
    <lineage>
        <taxon>Bacteria</taxon>
        <taxon>Bacillati</taxon>
        <taxon>Actinomycetota</taxon>
        <taxon>Actinomycetes</taxon>
        <taxon>Micromonosporales</taxon>
        <taxon>Micromonosporaceae</taxon>
        <taxon>Micromonospora</taxon>
    </lineage>
</organism>
<dbReference type="Proteomes" id="UP000317685">
    <property type="component" value="Unassembled WGS sequence"/>
</dbReference>
<dbReference type="AlphaFoldDB" id="A0A561VUE8"/>
<dbReference type="RefSeq" id="WP_167524751.1">
    <property type="nucleotide sequence ID" value="NZ_VIWZ01000001.1"/>
</dbReference>
<protein>
    <submittedName>
        <fullName evidence="4">Parallel beta helix pectate lyase-like protein</fullName>
    </submittedName>
</protein>
<dbReference type="InterPro" id="IPR012334">
    <property type="entry name" value="Pectin_lyas_fold"/>
</dbReference>
<feature type="domain" description="Right handed beta helix" evidence="3">
    <location>
        <begin position="145"/>
        <end position="333"/>
    </location>
</feature>
<dbReference type="InterPro" id="IPR006626">
    <property type="entry name" value="PbH1"/>
</dbReference>
<dbReference type="InterPro" id="IPR039448">
    <property type="entry name" value="Beta_helix"/>
</dbReference>
<feature type="chain" id="PRO_5038852741" evidence="2">
    <location>
        <begin position="29"/>
        <end position="894"/>
    </location>
</feature>
<dbReference type="GO" id="GO:0016829">
    <property type="term" value="F:lyase activity"/>
    <property type="evidence" value="ECO:0007669"/>
    <property type="project" value="UniProtKB-KW"/>
</dbReference>
<dbReference type="GeneID" id="300126199"/>
<dbReference type="SUPFAM" id="SSF51126">
    <property type="entry name" value="Pectin lyase-like"/>
    <property type="match status" value="1"/>
</dbReference>
<proteinExistence type="predicted"/>
<dbReference type="Pfam" id="PF13229">
    <property type="entry name" value="Beta_helix"/>
    <property type="match status" value="1"/>
</dbReference>
<evidence type="ECO:0000256" key="2">
    <source>
        <dbReference type="SAM" id="SignalP"/>
    </source>
</evidence>
<dbReference type="EMBL" id="VIWZ01000001">
    <property type="protein sequence ID" value="TWG15241.1"/>
    <property type="molecule type" value="Genomic_DNA"/>
</dbReference>
<dbReference type="SMART" id="SM00710">
    <property type="entry name" value="PbH1"/>
    <property type="match status" value="5"/>
</dbReference>
<reference evidence="4 5" key="1">
    <citation type="submission" date="2019-06" db="EMBL/GenBank/DDBJ databases">
        <title>Sequencing the genomes of 1000 actinobacteria strains.</title>
        <authorList>
            <person name="Klenk H.-P."/>
        </authorList>
    </citation>
    <scope>NUCLEOTIDE SEQUENCE [LARGE SCALE GENOMIC DNA]</scope>
    <source>
        <strain evidence="4 5">DSM 45885</strain>
    </source>
</reference>
<sequence>MGGRWFAGFLVVPLVLGAGGLAGPAAHAAVPAHAAGPARAAVPVTTQPAAQAVLPAELSVDQNRCSASGGTGSSNDPFCTISAAAAVVQPGQTVLVEPGHYEEVLTMTRSGTPEAPITFRASAVRGDVRIGKVRSMAGPTTGSVIIVAGVHDVALRDFVVEGVSGAPAVTVDGSTRVTIDGNGIRGAAASEGVRITGGSRDVTVSRQWFLIGGGPVVAVGADTLNAVVVGNQGYSRAGMVVTDAPDTVVTGNTIITTCGKGVDVAGDSPGASIRNNIIATAGSVRQACADPAAAAAITVAAGSTARSVVDHNLIDPVSGGPFYVWGGTAHTIRDSFVAATGQGVNDLTTNPGIDIVDINYWRSWITLRPGSPAIDSADGSAPGALPSDILGNPYSDDPAAANTGTGSGYRDRGAWERQGTLDPGAIDIRRAAGGAPLDTVATITPSHSWPVEREEGRYAFRFGDQTAPRISDVPRVSYTYRRAGVACVDYYVSPNGFRRVNGGVGRTDQACTVTGSHYTAVAPTRLLDTRAALGIPTTAPVAAGGRVTLDLPQVGGVPAADISSIVLNVTVTGPTTAGFVKVYPDAGTPTTTSSVNFVAKETVPNLVTVPVRDGRIYLENASGGTVHLVADLQGYYSAHGSGFAPLAPTRVLDTRSAAPVAPNADLRVDLSGVLPADATAAILNVTVTQPTTAGVLTVYPDGTPVPVASNLNFVAGQTIPNLVTVRVVGGKVAIRNVSSGTTHVVADLAGYFGSAASGATQTYVPYGPFRIADSRTGNGLIDRAAGPLEKQAVASVEPWYYKAFDGGGCGSDCPAPTAFVANLTVTAPTTAGLLTAFPSWTAPPTASNVNFVAGETASNLAVIKTREARISLYNNSSGSSHVLVDQAGYFIPAA</sequence>
<name>A0A561VUE8_9ACTN</name>
<evidence type="ECO:0000313" key="5">
    <source>
        <dbReference type="Proteomes" id="UP000317685"/>
    </source>
</evidence>
<evidence type="ECO:0000256" key="1">
    <source>
        <dbReference type="SAM" id="MobiDB-lite"/>
    </source>
</evidence>
<comment type="caution">
    <text evidence="4">The sequence shown here is derived from an EMBL/GenBank/DDBJ whole genome shotgun (WGS) entry which is preliminary data.</text>
</comment>
<accession>A0A561VUE8</accession>
<evidence type="ECO:0000259" key="3">
    <source>
        <dbReference type="Pfam" id="PF13229"/>
    </source>
</evidence>